<evidence type="ECO:0000256" key="3">
    <source>
        <dbReference type="ARBA" id="ARBA00022538"/>
    </source>
</evidence>
<dbReference type="InterPro" id="IPR014756">
    <property type="entry name" value="Ig_E-set"/>
</dbReference>
<dbReference type="PANTHER" id="PTHR11767">
    <property type="entry name" value="INWARD RECTIFIER POTASSIUM CHANNEL"/>
    <property type="match status" value="1"/>
</dbReference>
<dbReference type="GO" id="GO:0034702">
    <property type="term" value="C:monoatomic ion channel complex"/>
    <property type="evidence" value="ECO:0007669"/>
    <property type="project" value="UniProtKB-KW"/>
</dbReference>
<reference evidence="14 15" key="1">
    <citation type="submission" date="2018-04" db="EMBL/GenBank/DDBJ databases">
        <title>Complete genome uncultured novel isolate.</title>
        <authorList>
            <person name="Merlino G."/>
        </authorList>
    </citation>
    <scope>NUCLEOTIDE SEQUENCE [LARGE SCALE GENOMIC DNA]</scope>
    <source>
        <strain evidence="15">R1DC9</strain>
    </source>
</reference>
<feature type="domain" description="Inward rectifier potassium channel C-terminal" evidence="13">
    <location>
        <begin position="153"/>
        <end position="306"/>
    </location>
</feature>
<dbReference type="Gene3D" id="2.60.40.1400">
    <property type="entry name" value="G protein-activated inward rectifier potassium channel 1"/>
    <property type="match status" value="1"/>
</dbReference>
<dbReference type="Pfam" id="PF17655">
    <property type="entry name" value="IRK_C"/>
    <property type="match status" value="1"/>
</dbReference>
<dbReference type="SUPFAM" id="SSF81296">
    <property type="entry name" value="E set domains"/>
    <property type="match status" value="1"/>
</dbReference>
<evidence type="ECO:0000256" key="9">
    <source>
        <dbReference type="ARBA" id="ARBA00023136"/>
    </source>
</evidence>
<evidence type="ECO:0000256" key="11">
    <source>
        <dbReference type="SAM" id="Phobius"/>
    </source>
</evidence>
<evidence type="ECO:0000256" key="6">
    <source>
        <dbReference type="ARBA" id="ARBA00022958"/>
    </source>
</evidence>
<feature type="transmembrane region" description="Helical" evidence="11">
    <location>
        <begin position="95"/>
        <end position="116"/>
    </location>
</feature>
<dbReference type="InterPro" id="IPR013518">
    <property type="entry name" value="K_chnl_inward-rec_Kir_cyto"/>
</dbReference>
<accession>A0A4D7JW44</accession>
<evidence type="ECO:0000313" key="15">
    <source>
        <dbReference type="Proteomes" id="UP000298616"/>
    </source>
</evidence>
<keyword evidence="7 11" id="KW-1133">Transmembrane helix</keyword>
<feature type="domain" description="Potassium channel" evidence="12">
    <location>
        <begin position="65"/>
        <end position="145"/>
    </location>
</feature>
<protein>
    <submittedName>
        <fullName evidence="14">Inward rectifier potassium channel Irk</fullName>
    </submittedName>
</protein>
<keyword evidence="10 14" id="KW-0407">Ion channel</keyword>
<dbReference type="PANTHER" id="PTHR11767:SF102">
    <property type="entry name" value="INWARDLY RECTIFYING POTASSIUM CHANNEL 1, ISOFORM F"/>
    <property type="match status" value="1"/>
</dbReference>
<evidence type="ECO:0000256" key="8">
    <source>
        <dbReference type="ARBA" id="ARBA00023065"/>
    </source>
</evidence>
<keyword evidence="6" id="KW-0630">Potassium</keyword>
<dbReference type="InterPro" id="IPR016449">
    <property type="entry name" value="K_chnl_inward-rec_Kir"/>
</dbReference>
<name>A0A4D7JW44_9BACT</name>
<dbReference type="OrthoDB" id="9813518at2"/>
<evidence type="ECO:0000313" key="14">
    <source>
        <dbReference type="EMBL" id="QCK15035.1"/>
    </source>
</evidence>
<evidence type="ECO:0000259" key="13">
    <source>
        <dbReference type="Pfam" id="PF17655"/>
    </source>
</evidence>
<evidence type="ECO:0000256" key="5">
    <source>
        <dbReference type="ARBA" id="ARBA00022882"/>
    </source>
</evidence>
<keyword evidence="2" id="KW-0813">Transport</keyword>
<dbReference type="SUPFAM" id="SSF81324">
    <property type="entry name" value="Voltage-gated potassium channels"/>
    <property type="match status" value="1"/>
</dbReference>
<keyword evidence="3" id="KW-0633">Potassium transport</keyword>
<dbReference type="InterPro" id="IPR013099">
    <property type="entry name" value="K_chnl_dom"/>
</dbReference>
<dbReference type="InterPro" id="IPR041647">
    <property type="entry name" value="IRK_C"/>
</dbReference>
<dbReference type="Gene3D" id="1.10.287.70">
    <property type="match status" value="1"/>
</dbReference>
<keyword evidence="9 11" id="KW-0472">Membrane</keyword>
<evidence type="ECO:0000256" key="10">
    <source>
        <dbReference type="ARBA" id="ARBA00023303"/>
    </source>
</evidence>
<organism evidence="14 15">
    <name type="scientific">Mangrovivirga cuniculi</name>
    <dbReference type="NCBI Taxonomy" id="2715131"/>
    <lineage>
        <taxon>Bacteria</taxon>
        <taxon>Pseudomonadati</taxon>
        <taxon>Bacteroidota</taxon>
        <taxon>Cytophagia</taxon>
        <taxon>Cytophagales</taxon>
        <taxon>Mangrovivirgaceae</taxon>
        <taxon>Mangrovivirga</taxon>
    </lineage>
</organism>
<keyword evidence="15" id="KW-1185">Reference proteome</keyword>
<evidence type="ECO:0000256" key="4">
    <source>
        <dbReference type="ARBA" id="ARBA00022692"/>
    </source>
</evidence>
<evidence type="ECO:0000256" key="1">
    <source>
        <dbReference type="ARBA" id="ARBA00004141"/>
    </source>
</evidence>
<gene>
    <name evidence="14" type="ORF">DCC35_09895</name>
</gene>
<evidence type="ECO:0000256" key="7">
    <source>
        <dbReference type="ARBA" id="ARBA00022989"/>
    </source>
</evidence>
<keyword evidence="8" id="KW-0406">Ion transport</keyword>
<dbReference type="GO" id="GO:1990573">
    <property type="term" value="P:potassium ion import across plasma membrane"/>
    <property type="evidence" value="ECO:0007669"/>
    <property type="project" value="TreeGrafter"/>
</dbReference>
<dbReference type="GO" id="GO:0005242">
    <property type="term" value="F:inward rectifier potassium channel activity"/>
    <property type="evidence" value="ECO:0007669"/>
    <property type="project" value="InterPro"/>
</dbReference>
<proteinExistence type="predicted"/>
<sequence length="307" mass="35678">MIKNQRRDPGTGDKVQYRAGRTINKDGSFNVKRKGRTYILVSTFEWLINIRWSLFFLVLILGYVFTNLIFAIIYYKIGVENIGGIDTLSTNNPFFIAYFFSFQTFTTVGYGALHPLGLTTNIIASFEAFLGFMMFAIATGLLYSRFSRPKAKILFSDHALLVDKKDKKMLQFRIGNIKSNTLMEAEIEVIMQKKEIGPGGPVYNFYNLKLERNYILFFPLNWTIVHEIDEKSPLYGFNESNKEDFNFELMIHFKAFDDTFSEHVHQRYSYTSNEIAFGCKFVPAYHSDRHGHTVFDLNKISEYEKVD</sequence>
<dbReference type="GO" id="GO:0034765">
    <property type="term" value="P:regulation of monoatomic ion transmembrane transport"/>
    <property type="evidence" value="ECO:0007669"/>
    <property type="project" value="TreeGrafter"/>
</dbReference>
<keyword evidence="5" id="KW-0851">Voltage-gated channel</keyword>
<evidence type="ECO:0000256" key="2">
    <source>
        <dbReference type="ARBA" id="ARBA00022448"/>
    </source>
</evidence>
<dbReference type="AlphaFoldDB" id="A0A4D7JW44"/>
<evidence type="ECO:0000259" key="12">
    <source>
        <dbReference type="Pfam" id="PF07885"/>
    </source>
</evidence>
<dbReference type="KEGG" id="fpf:DCC35_09895"/>
<dbReference type="Pfam" id="PF07885">
    <property type="entry name" value="Ion_trans_2"/>
    <property type="match status" value="1"/>
</dbReference>
<dbReference type="PRINTS" id="PR01320">
    <property type="entry name" value="KIRCHANNEL"/>
</dbReference>
<dbReference type="Proteomes" id="UP000298616">
    <property type="component" value="Chromosome"/>
</dbReference>
<keyword evidence="4 11" id="KW-0812">Transmembrane</keyword>
<feature type="transmembrane region" description="Helical" evidence="11">
    <location>
        <begin position="52"/>
        <end position="75"/>
    </location>
</feature>
<feature type="transmembrane region" description="Helical" evidence="11">
    <location>
        <begin position="122"/>
        <end position="143"/>
    </location>
</feature>
<dbReference type="GO" id="GO:0005886">
    <property type="term" value="C:plasma membrane"/>
    <property type="evidence" value="ECO:0007669"/>
    <property type="project" value="TreeGrafter"/>
</dbReference>
<dbReference type="RefSeq" id="WP_137090621.1">
    <property type="nucleotide sequence ID" value="NZ_CP028923.1"/>
</dbReference>
<dbReference type="EMBL" id="CP028923">
    <property type="protein sequence ID" value="QCK15035.1"/>
    <property type="molecule type" value="Genomic_DNA"/>
</dbReference>
<comment type="subcellular location">
    <subcellularLocation>
        <location evidence="1">Membrane</location>
        <topology evidence="1">Multi-pass membrane protein</topology>
    </subcellularLocation>
</comment>